<dbReference type="Proteomes" id="UP001174934">
    <property type="component" value="Unassembled WGS sequence"/>
</dbReference>
<proteinExistence type="predicted"/>
<name>A0AA39XLF5_9PEZI</name>
<dbReference type="EMBL" id="JAULSR010000001">
    <property type="protein sequence ID" value="KAK0636194.1"/>
    <property type="molecule type" value="Genomic_DNA"/>
</dbReference>
<sequence>MEDACLLALVFRLMSKRSAISSAKGRHWRSCQFPRQASVSATQRAALPTSPMHYGRGNEGWWACSWNCWTVVSRIARWIWRLHFKRSARLRCLIAVALTIQPFWRHFSTEMLRPPKLSIGCEPYDRPSTICKVRWLR</sequence>
<accession>A0AA39XLF5</accession>
<keyword evidence="2" id="KW-1185">Reference proteome</keyword>
<evidence type="ECO:0000313" key="1">
    <source>
        <dbReference type="EMBL" id="KAK0636194.1"/>
    </source>
</evidence>
<comment type="caution">
    <text evidence="1">The sequence shown here is derived from an EMBL/GenBank/DDBJ whole genome shotgun (WGS) entry which is preliminary data.</text>
</comment>
<gene>
    <name evidence="1" type="ORF">B0T17DRAFT_71504</name>
</gene>
<protein>
    <submittedName>
        <fullName evidence="1">Uncharacterized protein</fullName>
    </submittedName>
</protein>
<evidence type="ECO:0000313" key="2">
    <source>
        <dbReference type="Proteomes" id="UP001174934"/>
    </source>
</evidence>
<dbReference type="AlphaFoldDB" id="A0AA39XLF5"/>
<organism evidence="1 2">
    <name type="scientific">Bombardia bombarda</name>
    <dbReference type="NCBI Taxonomy" id="252184"/>
    <lineage>
        <taxon>Eukaryota</taxon>
        <taxon>Fungi</taxon>
        <taxon>Dikarya</taxon>
        <taxon>Ascomycota</taxon>
        <taxon>Pezizomycotina</taxon>
        <taxon>Sordariomycetes</taxon>
        <taxon>Sordariomycetidae</taxon>
        <taxon>Sordariales</taxon>
        <taxon>Lasiosphaeriaceae</taxon>
        <taxon>Bombardia</taxon>
    </lineage>
</organism>
<reference evidence="1" key="1">
    <citation type="submission" date="2023-06" db="EMBL/GenBank/DDBJ databases">
        <title>Genome-scale phylogeny and comparative genomics of the fungal order Sordariales.</title>
        <authorList>
            <consortium name="Lawrence Berkeley National Laboratory"/>
            <person name="Hensen N."/>
            <person name="Bonometti L."/>
            <person name="Westerberg I."/>
            <person name="Brannstrom I.O."/>
            <person name="Guillou S."/>
            <person name="Cros-Aarteil S."/>
            <person name="Calhoun S."/>
            <person name="Haridas S."/>
            <person name="Kuo A."/>
            <person name="Mondo S."/>
            <person name="Pangilinan J."/>
            <person name="Riley R."/>
            <person name="LaButti K."/>
            <person name="Andreopoulos B."/>
            <person name="Lipzen A."/>
            <person name="Chen C."/>
            <person name="Yanf M."/>
            <person name="Daum C."/>
            <person name="Ng V."/>
            <person name="Clum A."/>
            <person name="Steindorff A."/>
            <person name="Ohm R."/>
            <person name="Martin F."/>
            <person name="Silar P."/>
            <person name="Natvig D."/>
            <person name="Lalanne C."/>
            <person name="Gautier V."/>
            <person name="Ament-velasquez S.L."/>
            <person name="Kruys A."/>
            <person name="Hutchinson M.I."/>
            <person name="Powell A.J."/>
            <person name="Barry K."/>
            <person name="Miller A.N."/>
            <person name="Grigoriev I.V."/>
            <person name="Debuchy R."/>
            <person name="Gladieux P."/>
            <person name="Thoren M.H."/>
            <person name="Johannesson H."/>
        </authorList>
    </citation>
    <scope>NUCLEOTIDE SEQUENCE</scope>
    <source>
        <strain evidence="1">SMH3391-2</strain>
    </source>
</reference>